<name>A0A382FG54_9ZZZZ</name>
<sequence length="105" mass="11778">MIVQTKIEQLLTDALSPEFLQVDNESGQHNVAPGSESHFRVVIATDQFQGQRLIQRHQRVNRVLADVLSHDIHALALHTYTDVEWKLKQDKLPVSPDCLGGSAKV</sequence>
<dbReference type="InterPro" id="IPR036065">
    <property type="entry name" value="BolA-like_sf"/>
</dbReference>
<dbReference type="InterPro" id="IPR050961">
    <property type="entry name" value="BolA/IbaG_stress_morph_reg"/>
</dbReference>
<comment type="similarity">
    <text evidence="1">Belongs to the BolA/IbaG family.</text>
</comment>
<dbReference type="GO" id="GO:0005829">
    <property type="term" value="C:cytosol"/>
    <property type="evidence" value="ECO:0007669"/>
    <property type="project" value="TreeGrafter"/>
</dbReference>
<dbReference type="PANTHER" id="PTHR46229">
    <property type="entry name" value="BOLA TRANSCRIPTION REGULATOR"/>
    <property type="match status" value="1"/>
</dbReference>
<dbReference type="Pfam" id="PF01722">
    <property type="entry name" value="BolA"/>
    <property type="match status" value="1"/>
</dbReference>
<dbReference type="EMBL" id="UINC01049620">
    <property type="protein sequence ID" value="SVB61622.1"/>
    <property type="molecule type" value="Genomic_DNA"/>
</dbReference>
<organism evidence="2">
    <name type="scientific">marine metagenome</name>
    <dbReference type="NCBI Taxonomy" id="408172"/>
    <lineage>
        <taxon>unclassified sequences</taxon>
        <taxon>metagenomes</taxon>
        <taxon>ecological metagenomes</taxon>
    </lineage>
</organism>
<evidence type="ECO:0000313" key="2">
    <source>
        <dbReference type="EMBL" id="SVB61622.1"/>
    </source>
</evidence>
<dbReference type="PIRSF" id="PIRSF003113">
    <property type="entry name" value="BolA"/>
    <property type="match status" value="1"/>
</dbReference>
<dbReference type="PANTHER" id="PTHR46229:SF2">
    <property type="entry name" value="BOLA-LIKE PROTEIN 1"/>
    <property type="match status" value="1"/>
</dbReference>
<dbReference type="Gene3D" id="3.30.300.90">
    <property type="entry name" value="BolA-like"/>
    <property type="match status" value="1"/>
</dbReference>
<dbReference type="AlphaFoldDB" id="A0A382FG54"/>
<reference evidence="2" key="1">
    <citation type="submission" date="2018-05" db="EMBL/GenBank/DDBJ databases">
        <authorList>
            <person name="Lanie J.A."/>
            <person name="Ng W.-L."/>
            <person name="Kazmierczak K.M."/>
            <person name="Andrzejewski T.M."/>
            <person name="Davidsen T.M."/>
            <person name="Wayne K.J."/>
            <person name="Tettelin H."/>
            <person name="Glass J.I."/>
            <person name="Rusch D."/>
            <person name="Podicherti R."/>
            <person name="Tsui H.-C.T."/>
            <person name="Winkler M.E."/>
        </authorList>
    </citation>
    <scope>NUCLEOTIDE SEQUENCE</scope>
</reference>
<proteinExistence type="inferred from homology"/>
<protein>
    <recommendedName>
        <fullName evidence="3">BolA family transcriptional regulator</fullName>
    </recommendedName>
</protein>
<dbReference type="GO" id="GO:0006351">
    <property type="term" value="P:DNA-templated transcription"/>
    <property type="evidence" value="ECO:0007669"/>
    <property type="project" value="TreeGrafter"/>
</dbReference>
<gene>
    <name evidence="2" type="ORF">METZ01_LOCUS214476</name>
</gene>
<dbReference type="InterPro" id="IPR002634">
    <property type="entry name" value="BolA"/>
</dbReference>
<evidence type="ECO:0000256" key="1">
    <source>
        <dbReference type="ARBA" id="ARBA00005578"/>
    </source>
</evidence>
<accession>A0A382FG54</accession>
<dbReference type="SUPFAM" id="SSF82657">
    <property type="entry name" value="BolA-like"/>
    <property type="match status" value="1"/>
</dbReference>
<evidence type="ECO:0008006" key="3">
    <source>
        <dbReference type="Google" id="ProtNLM"/>
    </source>
</evidence>